<name>A0A2J0JHW5_9BACT</name>
<dbReference type="Gene3D" id="1.10.1510.10">
    <property type="entry name" value="Uncharacterised protein YqeY/AIM41 PF09424, N-terminal domain"/>
    <property type="match status" value="1"/>
</dbReference>
<reference evidence="2" key="1">
    <citation type="submission" date="2017-09" db="EMBL/GenBank/DDBJ databases">
        <title>Depth-based differentiation of microbial function through sediment-hosted aquifers and enrichment of novel symbionts in the deep terrestrial subsurface.</title>
        <authorList>
            <person name="Probst A.J."/>
            <person name="Ladd B."/>
            <person name="Jarett J.K."/>
            <person name="Geller-Mcgrath D.E."/>
            <person name="Sieber C.M.K."/>
            <person name="Emerson J.B."/>
            <person name="Anantharaman K."/>
            <person name="Thomas B.C."/>
            <person name="Malmstrom R."/>
            <person name="Stieglmeier M."/>
            <person name="Klingl A."/>
            <person name="Woyke T."/>
            <person name="Ryan C.M."/>
            <person name="Banfield J.F."/>
        </authorList>
    </citation>
    <scope>NUCLEOTIDE SEQUENCE [LARGE SCALE GENOMIC DNA]</scope>
</reference>
<comment type="caution">
    <text evidence="1">The sequence shown here is derived from an EMBL/GenBank/DDBJ whole genome shotgun (WGS) entry which is preliminary data.</text>
</comment>
<dbReference type="InterPro" id="IPR003789">
    <property type="entry name" value="Asn/Gln_tRNA_amidoTrase-B-like"/>
</dbReference>
<dbReference type="Pfam" id="PF09424">
    <property type="entry name" value="YqeY"/>
    <property type="match status" value="1"/>
</dbReference>
<dbReference type="Gene3D" id="1.10.10.410">
    <property type="match status" value="1"/>
</dbReference>
<dbReference type="SUPFAM" id="SSF89095">
    <property type="entry name" value="GatB/YqeY motif"/>
    <property type="match status" value="1"/>
</dbReference>
<gene>
    <name evidence="1" type="ORF">COU48_01460</name>
</gene>
<protein>
    <submittedName>
        <fullName evidence="1">Glutamyl-tRNA amidotransferase</fullName>
    </submittedName>
</protein>
<accession>A0A2J0JHW5</accession>
<organism evidence="1 2">
    <name type="scientific">Candidatus Nomurabacteria bacterium CG10_big_fil_rev_8_21_14_0_10_03_31_7</name>
    <dbReference type="NCBI Taxonomy" id="1974730"/>
    <lineage>
        <taxon>Bacteria</taxon>
        <taxon>Candidatus Nomuraibacteriota</taxon>
    </lineage>
</organism>
<dbReference type="AlphaFoldDB" id="A0A2J0JHW5"/>
<sequence length="149" mass="16993">MLHEKIKNSIKEAILMQNKVLLDTLRSMVASFTNELISKSKKPNEFLSDEEVIAVIIRLAKQRKDSIEQYKKGNRQDLVDEESAQLAILETYLPKLMEKSEIKKIVKDKKVELDINDATKKGMLMQSIMKDLKGKADGGIVKEIVDSLF</sequence>
<dbReference type="Proteomes" id="UP000228613">
    <property type="component" value="Unassembled WGS sequence"/>
</dbReference>
<dbReference type="GO" id="GO:0016740">
    <property type="term" value="F:transferase activity"/>
    <property type="evidence" value="ECO:0007669"/>
    <property type="project" value="UniProtKB-KW"/>
</dbReference>
<proteinExistence type="predicted"/>
<dbReference type="InterPro" id="IPR023168">
    <property type="entry name" value="GatB_Yqey_C_2"/>
</dbReference>
<evidence type="ECO:0000313" key="1">
    <source>
        <dbReference type="EMBL" id="PIR68908.1"/>
    </source>
</evidence>
<keyword evidence="1" id="KW-0808">Transferase</keyword>
<dbReference type="PANTHER" id="PTHR28055">
    <property type="entry name" value="ALTERED INHERITANCE OF MITOCHONDRIA PROTEIN 41, MITOCHONDRIAL"/>
    <property type="match status" value="1"/>
</dbReference>
<evidence type="ECO:0000313" key="2">
    <source>
        <dbReference type="Proteomes" id="UP000228613"/>
    </source>
</evidence>
<dbReference type="EMBL" id="PFCP01000039">
    <property type="protein sequence ID" value="PIR68908.1"/>
    <property type="molecule type" value="Genomic_DNA"/>
</dbReference>
<dbReference type="PANTHER" id="PTHR28055:SF1">
    <property type="entry name" value="ALTERED INHERITANCE OF MITOCHONDRIA PROTEIN 41, MITOCHONDRIAL"/>
    <property type="match status" value="1"/>
</dbReference>
<dbReference type="InterPro" id="IPR019004">
    <property type="entry name" value="YqeY/Aim41"/>
</dbReference>
<dbReference type="InterPro" id="IPR042184">
    <property type="entry name" value="YqeY/Aim41_N"/>
</dbReference>
<dbReference type="GO" id="GO:0016884">
    <property type="term" value="F:carbon-nitrogen ligase activity, with glutamine as amido-N-donor"/>
    <property type="evidence" value="ECO:0007669"/>
    <property type="project" value="InterPro"/>
</dbReference>